<dbReference type="EMBL" id="FNII01000004">
    <property type="protein sequence ID" value="SDN38481.1"/>
    <property type="molecule type" value="Genomic_DNA"/>
</dbReference>
<keyword evidence="7" id="KW-1005">Bacterial flagellum biogenesis</keyword>
<keyword evidence="4 7" id="KW-0732">Signal</keyword>
<accession>A0A1H0AYT8</accession>
<feature type="signal peptide" evidence="7">
    <location>
        <begin position="1"/>
        <end position="36"/>
    </location>
</feature>
<dbReference type="InterPro" id="IPR013974">
    <property type="entry name" value="SAF"/>
</dbReference>
<dbReference type="SUPFAM" id="SSF51269">
    <property type="entry name" value="AFP III-like domain"/>
    <property type="match status" value="1"/>
</dbReference>
<keyword evidence="9" id="KW-0969">Cilium</keyword>
<comment type="similarity">
    <text evidence="2 7">Belongs to the FlgA family.</text>
</comment>
<dbReference type="RefSeq" id="WP_089703848.1">
    <property type="nucleotide sequence ID" value="NZ_FNII01000004.1"/>
</dbReference>
<keyword evidence="9" id="KW-0966">Cell projection</keyword>
<dbReference type="Gene3D" id="3.90.1210.10">
    <property type="entry name" value="Antifreeze-like/N-acetylneuraminic acid synthase C-terminal domain"/>
    <property type="match status" value="1"/>
</dbReference>
<dbReference type="OrthoDB" id="6236246at2"/>
<dbReference type="Pfam" id="PF13144">
    <property type="entry name" value="ChapFlgA"/>
    <property type="match status" value="1"/>
</dbReference>
<dbReference type="InterPro" id="IPR036732">
    <property type="entry name" value="AFP_Neu5c_C_sf"/>
</dbReference>
<keyword evidence="10" id="KW-1185">Reference proteome</keyword>
<dbReference type="SMART" id="SM00858">
    <property type="entry name" value="SAF"/>
    <property type="match status" value="1"/>
</dbReference>
<dbReference type="GO" id="GO:0042597">
    <property type="term" value="C:periplasmic space"/>
    <property type="evidence" value="ECO:0007669"/>
    <property type="project" value="UniProtKB-SubCell"/>
</dbReference>
<evidence type="ECO:0000256" key="5">
    <source>
        <dbReference type="ARBA" id="ARBA00022764"/>
    </source>
</evidence>
<feature type="chain" id="PRO_5011332263" description="Flagella basal body P-ring formation protein FlgA" evidence="7">
    <location>
        <begin position="37"/>
        <end position="243"/>
    </location>
</feature>
<dbReference type="PANTHER" id="PTHR36307:SF1">
    <property type="entry name" value="FLAGELLA BASAL BODY P-RING FORMATION PROTEIN FLGA"/>
    <property type="match status" value="1"/>
</dbReference>
<feature type="domain" description="SAF" evidence="8">
    <location>
        <begin position="119"/>
        <end position="181"/>
    </location>
</feature>
<evidence type="ECO:0000256" key="7">
    <source>
        <dbReference type="RuleBase" id="RU362063"/>
    </source>
</evidence>
<dbReference type="CDD" id="cd11614">
    <property type="entry name" value="SAF_CpaB_FlgA_like"/>
    <property type="match status" value="1"/>
</dbReference>
<evidence type="ECO:0000259" key="8">
    <source>
        <dbReference type="SMART" id="SM00858"/>
    </source>
</evidence>
<dbReference type="InterPro" id="IPR039246">
    <property type="entry name" value="Flagellar_FlgA"/>
</dbReference>
<sequence>MFHLPRTFCLGIPLRWVSALLLTSMALVALIPAANASETKHDALMESVHQFLYQETQALGNEVVINLRAPSPHLPTCTAPDPFLTNQNEAPLGRVSVGVRCGTDSRQVRYLQAEVDVIGSYIVAALDIERGSQITSDMLREKNGNLGDLSPRAVTQPDDIIGKIARRPIASGTAIQTHFIQAPHLVERGQRVTVIAQGTSFRVSREGEALEDGAMDEKIRVRFDSREVLTARVVKRGTLMVDF</sequence>
<protein>
    <recommendedName>
        <fullName evidence="3 7">Flagella basal body P-ring formation protein FlgA</fullName>
    </recommendedName>
</protein>
<name>A0A1H0AYT8_9GAMM</name>
<organism evidence="9 10">
    <name type="scientific">Vreelandella arcis</name>
    <dbReference type="NCBI Taxonomy" id="416873"/>
    <lineage>
        <taxon>Bacteria</taxon>
        <taxon>Pseudomonadati</taxon>
        <taxon>Pseudomonadota</taxon>
        <taxon>Gammaproteobacteria</taxon>
        <taxon>Oceanospirillales</taxon>
        <taxon>Halomonadaceae</taxon>
        <taxon>Vreelandella</taxon>
    </lineage>
</organism>
<keyword evidence="9" id="KW-0282">Flagellum</keyword>
<dbReference type="AlphaFoldDB" id="A0A1H0AYT8"/>
<reference evidence="10" key="1">
    <citation type="submission" date="2016-10" db="EMBL/GenBank/DDBJ databases">
        <authorList>
            <person name="Varghese N."/>
            <person name="Submissions S."/>
        </authorList>
    </citation>
    <scope>NUCLEOTIDE SEQUENCE [LARGE SCALE GENOMIC DNA]</scope>
    <source>
        <strain evidence="10">CGMCC 1.6494</strain>
    </source>
</reference>
<evidence type="ECO:0000256" key="2">
    <source>
        <dbReference type="ARBA" id="ARBA00010474"/>
    </source>
</evidence>
<evidence type="ECO:0000256" key="1">
    <source>
        <dbReference type="ARBA" id="ARBA00004418"/>
    </source>
</evidence>
<comment type="function">
    <text evidence="6 7">Involved in the assembly process of the P-ring formation. It may associate with FlgF on the rod constituting a structure essential for the P-ring assembly or may act as a modulator protein for the P-ring assembly.</text>
</comment>
<dbReference type="Pfam" id="PF17656">
    <property type="entry name" value="ChapFlgA_N"/>
    <property type="match status" value="1"/>
</dbReference>
<evidence type="ECO:0000256" key="3">
    <source>
        <dbReference type="ARBA" id="ARBA00014754"/>
    </source>
</evidence>
<evidence type="ECO:0000313" key="10">
    <source>
        <dbReference type="Proteomes" id="UP000199677"/>
    </source>
</evidence>
<dbReference type="Gene3D" id="2.30.30.760">
    <property type="match status" value="1"/>
</dbReference>
<gene>
    <name evidence="9" type="ORF">SAMN04487951_104310</name>
</gene>
<proteinExistence type="inferred from homology"/>
<dbReference type="GO" id="GO:0044780">
    <property type="term" value="P:bacterial-type flagellum assembly"/>
    <property type="evidence" value="ECO:0007669"/>
    <property type="project" value="InterPro"/>
</dbReference>
<keyword evidence="5 7" id="KW-0574">Periplasm</keyword>
<dbReference type="Proteomes" id="UP000199677">
    <property type="component" value="Unassembled WGS sequence"/>
</dbReference>
<comment type="subcellular location">
    <subcellularLocation>
        <location evidence="1 7">Periplasm</location>
    </subcellularLocation>
</comment>
<evidence type="ECO:0000256" key="4">
    <source>
        <dbReference type="ARBA" id="ARBA00022729"/>
    </source>
</evidence>
<dbReference type="InterPro" id="IPR041231">
    <property type="entry name" value="FlgA_N"/>
</dbReference>
<evidence type="ECO:0000256" key="6">
    <source>
        <dbReference type="ARBA" id="ARBA00025643"/>
    </source>
</evidence>
<dbReference type="PANTHER" id="PTHR36307">
    <property type="entry name" value="FLAGELLA BASAL BODY P-RING FORMATION PROTEIN FLGA"/>
    <property type="match status" value="1"/>
</dbReference>
<evidence type="ECO:0000313" key="9">
    <source>
        <dbReference type="EMBL" id="SDN38481.1"/>
    </source>
</evidence>
<dbReference type="NCBIfam" id="TIGR03170">
    <property type="entry name" value="flgA_cterm"/>
    <property type="match status" value="1"/>
</dbReference>
<dbReference type="InterPro" id="IPR017585">
    <property type="entry name" value="SAF_FlgA"/>
</dbReference>
<dbReference type="STRING" id="416873.SAMN04487951_104310"/>